<dbReference type="GO" id="GO:0004131">
    <property type="term" value="F:cytosine deaminase activity"/>
    <property type="evidence" value="ECO:0007669"/>
    <property type="project" value="UniProtKB-EC"/>
</dbReference>
<evidence type="ECO:0000259" key="1">
    <source>
        <dbReference type="Pfam" id="PF07969"/>
    </source>
</evidence>
<name>A0A3B0RFP3_9ZZZZ</name>
<dbReference type="Pfam" id="PF07969">
    <property type="entry name" value="Amidohydro_3"/>
    <property type="match status" value="1"/>
</dbReference>
<accession>A0A3B0RFP3</accession>
<feature type="domain" description="Amidohydrolase 3" evidence="1">
    <location>
        <begin position="2"/>
        <end position="209"/>
    </location>
</feature>
<dbReference type="SUPFAM" id="SSF51556">
    <property type="entry name" value="Metallo-dependent hydrolases"/>
    <property type="match status" value="1"/>
</dbReference>
<dbReference type="EC" id="3.5.4.1" evidence="2"/>
<dbReference type="AlphaFoldDB" id="A0A3B0RFP3"/>
<dbReference type="Gene3D" id="3.20.20.140">
    <property type="entry name" value="Metal-dependent hydrolases"/>
    <property type="match status" value="1"/>
</dbReference>
<dbReference type="GO" id="GO:0035888">
    <property type="term" value="F:isoguanine deaminase activity"/>
    <property type="evidence" value="ECO:0007669"/>
    <property type="project" value="TreeGrafter"/>
</dbReference>
<feature type="non-terminal residue" evidence="2">
    <location>
        <position position="1"/>
    </location>
</feature>
<proteinExistence type="predicted"/>
<reference evidence="2" key="1">
    <citation type="submission" date="2018-06" db="EMBL/GenBank/DDBJ databases">
        <authorList>
            <person name="Zhirakovskaya E."/>
        </authorList>
    </citation>
    <scope>NUCLEOTIDE SEQUENCE</scope>
</reference>
<dbReference type="InterPro" id="IPR013108">
    <property type="entry name" value="Amidohydro_3"/>
</dbReference>
<dbReference type="PANTHER" id="PTHR32027:SF0">
    <property type="entry name" value="CYTOSINE DEAMINASE"/>
    <property type="match status" value="1"/>
</dbReference>
<dbReference type="EMBL" id="UOEC01000079">
    <property type="protein sequence ID" value="VAV90567.1"/>
    <property type="molecule type" value="Genomic_DNA"/>
</dbReference>
<keyword evidence="2" id="KW-0378">Hydrolase</keyword>
<protein>
    <submittedName>
        <fullName evidence="2">Cytosine deaminase</fullName>
        <ecNumber evidence="2">3.5.4.1</ecNumber>
    </submittedName>
</protein>
<dbReference type="InterPro" id="IPR032466">
    <property type="entry name" value="Metal_Hydrolase"/>
</dbReference>
<dbReference type="PANTHER" id="PTHR32027">
    <property type="entry name" value="CYTOSINE DEAMINASE"/>
    <property type="match status" value="1"/>
</dbReference>
<dbReference type="GO" id="GO:0006209">
    <property type="term" value="P:cytosine catabolic process"/>
    <property type="evidence" value="ECO:0007669"/>
    <property type="project" value="TreeGrafter"/>
</dbReference>
<evidence type="ECO:0000313" key="2">
    <source>
        <dbReference type="EMBL" id="VAV90567.1"/>
    </source>
</evidence>
<organism evidence="2">
    <name type="scientific">hydrothermal vent metagenome</name>
    <dbReference type="NCBI Taxonomy" id="652676"/>
    <lineage>
        <taxon>unclassified sequences</taxon>
        <taxon>metagenomes</taxon>
        <taxon>ecological metagenomes</taxon>
    </lineage>
</organism>
<dbReference type="InterPro" id="IPR052349">
    <property type="entry name" value="Metallo-hydrolase_Enzymes"/>
</dbReference>
<sequence>SVRQLCEIAADKDLLVDMHCDESDDPLSRHIEALSAETVRLGLQGRVTGSHLTSMHSMDSYYVSKLMPLMAEAQIHVVANPLINITLQARHDTYPKRRGMTRVKELFEAGINVAFGHDCVMDPWYSLGSHDMLEVAGMGLHVGQMTSVEQIQSCFDAVTTNAAKVMQLDDYGIETGNSANLVILDCKSAFDAIRLRPARLKVIRHGKVIAETGQARPKVTLNGETKEIDFVPSGMK</sequence>
<gene>
    <name evidence="2" type="ORF">MNBD_ALPHA08-2135</name>
</gene>